<gene>
    <name evidence="2" type="primary">Mo05713</name>
    <name evidence="2" type="ORF">E5Q_05713</name>
</gene>
<accession>G7E864</accession>
<reference evidence="2 3" key="1">
    <citation type="journal article" date="2011" name="J. Gen. Appl. Microbiol.">
        <title>Draft genome sequencing of the enigmatic basidiomycete Mixia osmundae.</title>
        <authorList>
            <person name="Nishida H."/>
            <person name="Nagatsuka Y."/>
            <person name="Sugiyama J."/>
        </authorList>
    </citation>
    <scope>NUCLEOTIDE SEQUENCE [LARGE SCALE GENOMIC DNA]</scope>
    <source>
        <strain evidence="3">CBS 9802 / IAM 14324 / JCM 22182 / KY 12970</strain>
    </source>
</reference>
<name>G7E864_MIXOS</name>
<sequence length="159" mass="17873">MSSAEAESEPRTSEQPEGSTDPAAQLANVYSIPSKPDRTLFFEKRKQYKELQSQWQSVTMTTELLRLEYLDLEAREDVLRDELNLLISQFQAGDHEVAVALDRVQETPQDVERLVLISTLPQATQPSSQPARARTESSIAPSHAHVTPQQAKDVEMRIA</sequence>
<evidence type="ECO:0000313" key="3">
    <source>
        <dbReference type="Proteomes" id="UP000009131"/>
    </source>
</evidence>
<dbReference type="AlphaFoldDB" id="G7E864"/>
<proteinExistence type="predicted"/>
<comment type="caution">
    <text evidence="2">The sequence shown here is derived from an EMBL/GenBank/DDBJ whole genome shotgun (WGS) entry which is preliminary data.</text>
</comment>
<dbReference type="Proteomes" id="UP000009131">
    <property type="component" value="Unassembled WGS sequence"/>
</dbReference>
<evidence type="ECO:0000256" key="1">
    <source>
        <dbReference type="SAM" id="MobiDB-lite"/>
    </source>
</evidence>
<feature type="region of interest" description="Disordered" evidence="1">
    <location>
        <begin position="1"/>
        <end position="26"/>
    </location>
</feature>
<evidence type="ECO:0000313" key="2">
    <source>
        <dbReference type="EMBL" id="GAA99024.1"/>
    </source>
</evidence>
<dbReference type="InParanoid" id="G7E864"/>
<keyword evidence="3" id="KW-1185">Reference proteome</keyword>
<dbReference type="EMBL" id="BABT02000170">
    <property type="protein sequence ID" value="GAA99024.1"/>
    <property type="molecule type" value="Genomic_DNA"/>
</dbReference>
<organism evidence="2 3">
    <name type="scientific">Mixia osmundae (strain CBS 9802 / IAM 14324 / JCM 22182 / KY 12970)</name>
    <dbReference type="NCBI Taxonomy" id="764103"/>
    <lineage>
        <taxon>Eukaryota</taxon>
        <taxon>Fungi</taxon>
        <taxon>Dikarya</taxon>
        <taxon>Basidiomycota</taxon>
        <taxon>Pucciniomycotina</taxon>
        <taxon>Mixiomycetes</taxon>
        <taxon>Mixiales</taxon>
        <taxon>Mixiaceae</taxon>
        <taxon>Mixia</taxon>
    </lineage>
</organism>
<dbReference type="RefSeq" id="XP_014571002.1">
    <property type="nucleotide sequence ID" value="XM_014715516.1"/>
</dbReference>
<protein>
    <submittedName>
        <fullName evidence="2">Uncharacterized protein</fullName>
    </submittedName>
</protein>
<dbReference type="HOGENOM" id="CLU_1661212_0_0_1"/>
<reference evidence="2 3" key="2">
    <citation type="journal article" date="2012" name="Open Biol.">
        <title>Characteristics of nucleosomes and linker DNA regions on the genome of the basidiomycete Mixia osmundae revealed by mono- and dinucleosome mapping.</title>
        <authorList>
            <person name="Nishida H."/>
            <person name="Kondo S."/>
            <person name="Matsumoto T."/>
            <person name="Suzuki Y."/>
            <person name="Yoshikawa H."/>
            <person name="Taylor T.D."/>
            <person name="Sugiyama J."/>
        </authorList>
    </citation>
    <scope>NUCLEOTIDE SEQUENCE [LARGE SCALE GENOMIC DNA]</scope>
    <source>
        <strain evidence="3">CBS 9802 / IAM 14324 / JCM 22182 / KY 12970</strain>
    </source>
</reference>
<feature type="region of interest" description="Disordered" evidence="1">
    <location>
        <begin position="122"/>
        <end position="159"/>
    </location>
</feature>
<feature type="compositionally biased region" description="Polar residues" evidence="1">
    <location>
        <begin position="122"/>
        <end position="140"/>
    </location>
</feature>